<evidence type="ECO:0000259" key="6">
    <source>
        <dbReference type="Pfam" id="PF07980"/>
    </source>
</evidence>
<comment type="caution">
    <text evidence="8">The sequence shown here is derived from an EMBL/GenBank/DDBJ whole genome shotgun (WGS) entry which is preliminary data.</text>
</comment>
<dbReference type="PROSITE" id="PS51257">
    <property type="entry name" value="PROKAR_LIPOPROTEIN"/>
    <property type="match status" value="1"/>
</dbReference>
<keyword evidence="5" id="KW-0998">Cell outer membrane</keyword>
<evidence type="ECO:0000256" key="3">
    <source>
        <dbReference type="ARBA" id="ARBA00022729"/>
    </source>
</evidence>
<dbReference type="InterPro" id="IPR012944">
    <property type="entry name" value="SusD_RagB_dom"/>
</dbReference>
<sequence length="446" mass="49687">MKFIKYTISIGLIGLLTSCQNYLDVKPLESISDAQTIYDKTSSETAIRGVYSALASTNYYGTTFQSIGYLSGDNIQWTGSQSQVQEFINKKVNADNSTIASAWTAIYVTINRANNVIAKVPTVTDPALTTDLKNQILGEAYFIRALAYFDLARTWGGVPLITKPTASPTENRGIARSTQAETYAQVLADLTTAEPLLSATTNRYRATRKTVWALRARYHLYQKEWEKAEEYATKLISDNASYQLVKPYSAFFANDARGTAESVFEIFYSTNEPNSHRNQWQPQTNGGTRQWAPNDALVALLNDPKVGGGRSALVAKDNQNRWYGNLYYRTPAADPTYVIRIAELYLIRAEAEANQNKLTAALADLNAIRSRAGIDVTTAQTKDQILLGIENERRLEFALEPHRWFDVVRTGRAATVFNVTDNNRLLLPLPAGELLIDKALVQNTGY</sequence>
<proteinExistence type="inferred from homology"/>
<dbReference type="InterPro" id="IPR011990">
    <property type="entry name" value="TPR-like_helical_dom_sf"/>
</dbReference>
<dbReference type="Pfam" id="PF14322">
    <property type="entry name" value="SusD-like_3"/>
    <property type="match status" value="1"/>
</dbReference>
<feature type="domain" description="SusD-like N-terminal" evidence="7">
    <location>
        <begin position="22"/>
        <end position="219"/>
    </location>
</feature>
<organism evidence="8 9">
    <name type="scientific">Flectobacillus longus</name>
    <dbReference type="NCBI Taxonomy" id="2984207"/>
    <lineage>
        <taxon>Bacteria</taxon>
        <taxon>Pseudomonadati</taxon>
        <taxon>Bacteroidota</taxon>
        <taxon>Cytophagia</taxon>
        <taxon>Cytophagales</taxon>
        <taxon>Flectobacillaceae</taxon>
        <taxon>Flectobacillus</taxon>
    </lineage>
</organism>
<comment type="similarity">
    <text evidence="2">Belongs to the SusD family.</text>
</comment>
<protein>
    <submittedName>
        <fullName evidence="8">RagB/SusD family nutrient uptake outer membrane protein</fullName>
    </submittedName>
</protein>
<feature type="domain" description="RagB/SusD" evidence="6">
    <location>
        <begin position="333"/>
        <end position="419"/>
    </location>
</feature>
<dbReference type="Pfam" id="PF07980">
    <property type="entry name" value="SusD_RagB"/>
    <property type="match status" value="1"/>
</dbReference>
<reference evidence="8 9" key="1">
    <citation type="submission" date="2023-05" db="EMBL/GenBank/DDBJ databases">
        <title>Novel species of genus Flectobacillus isolated from stream in China.</title>
        <authorList>
            <person name="Lu H."/>
        </authorList>
    </citation>
    <scope>NUCLEOTIDE SEQUENCE [LARGE SCALE GENOMIC DNA]</scope>
    <source>
        <strain evidence="8 9">DC10W</strain>
    </source>
</reference>
<keyword evidence="3" id="KW-0732">Signal</keyword>
<dbReference type="EMBL" id="JASHID010000022">
    <property type="protein sequence ID" value="MDI9866972.1"/>
    <property type="molecule type" value="Genomic_DNA"/>
</dbReference>
<gene>
    <name evidence="8" type="ORF">QM480_21715</name>
</gene>
<comment type="subcellular location">
    <subcellularLocation>
        <location evidence="1">Cell outer membrane</location>
    </subcellularLocation>
</comment>
<dbReference type="Gene3D" id="1.25.40.390">
    <property type="match status" value="1"/>
</dbReference>
<name>A0ABT6YTP5_9BACT</name>
<evidence type="ECO:0000313" key="9">
    <source>
        <dbReference type="Proteomes" id="UP001236569"/>
    </source>
</evidence>
<dbReference type="InterPro" id="IPR033985">
    <property type="entry name" value="SusD-like_N"/>
</dbReference>
<dbReference type="SUPFAM" id="SSF48452">
    <property type="entry name" value="TPR-like"/>
    <property type="match status" value="1"/>
</dbReference>
<keyword evidence="4" id="KW-0472">Membrane</keyword>
<dbReference type="CDD" id="cd08977">
    <property type="entry name" value="SusD"/>
    <property type="match status" value="1"/>
</dbReference>
<dbReference type="RefSeq" id="WP_283371689.1">
    <property type="nucleotide sequence ID" value="NZ_JASHID010000022.1"/>
</dbReference>
<evidence type="ECO:0000256" key="5">
    <source>
        <dbReference type="ARBA" id="ARBA00023237"/>
    </source>
</evidence>
<evidence type="ECO:0000259" key="7">
    <source>
        <dbReference type="Pfam" id="PF14322"/>
    </source>
</evidence>
<evidence type="ECO:0000256" key="2">
    <source>
        <dbReference type="ARBA" id="ARBA00006275"/>
    </source>
</evidence>
<evidence type="ECO:0000256" key="4">
    <source>
        <dbReference type="ARBA" id="ARBA00023136"/>
    </source>
</evidence>
<evidence type="ECO:0000256" key="1">
    <source>
        <dbReference type="ARBA" id="ARBA00004442"/>
    </source>
</evidence>
<evidence type="ECO:0000313" key="8">
    <source>
        <dbReference type="EMBL" id="MDI9866972.1"/>
    </source>
</evidence>
<dbReference type="Proteomes" id="UP001236569">
    <property type="component" value="Unassembled WGS sequence"/>
</dbReference>
<keyword evidence="9" id="KW-1185">Reference proteome</keyword>
<accession>A0ABT6YTP5</accession>